<feature type="region of interest" description="Disordered" evidence="1">
    <location>
        <begin position="1"/>
        <end position="33"/>
    </location>
</feature>
<dbReference type="EMBL" id="JAANIU010000015">
    <property type="protein sequence ID" value="KAG1576337.1"/>
    <property type="molecule type" value="Genomic_DNA"/>
</dbReference>
<dbReference type="Proteomes" id="UP000740926">
    <property type="component" value="Unassembled WGS sequence"/>
</dbReference>
<reference evidence="2 3" key="1">
    <citation type="journal article" date="2020" name="Microb. Genom.">
        <title>Genetic diversity of clinical and environmental Mucorales isolates obtained from an investigation of mucormycosis cases among solid organ transplant recipients.</title>
        <authorList>
            <person name="Nguyen M.H."/>
            <person name="Kaul D."/>
            <person name="Muto C."/>
            <person name="Cheng S.J."/>
            <person name="Richter R.A."/>
            <person name="Bruno V.M."/>
            <person name="Liu G."/>
            <person name="Beyhan S."/>
            <person name="Sundermann A.J."/>
            <person name="Mounaud S."/>
            <person name="Pasculle A.W."/>
            <person name="Nierman W.C."/>
            <person name="Driscoll E."/>
            <person name="Cumbie R."/>
            <person name="Clancy C.J."/>
            <person name="Dupont C.L."/>
        </authorList>
    </citation>
    <scope>NUCLEOTIDE SEQUENCE [LARGE SCALE GENOMIC DNA]</scope>
    <source>
        <strain evidence="2 3">GL24</strain>
    </source>
</reference>
<feature type="compositionally biased region" description="Polar residues" evidence="1">
    <location>
        <begin position="21"/>
        <end position="33"/>
    </location>
</feature>
<gene>
    <name evidence="2" type="ORF">G6F50_000294</name>
</gene>
<organism evidence="2 3">
    <name type="scientific">Rhizopus delemar</name>
    <dbReference type="NCBI Taxonomy" id="936053"/>
    <lineage>
        <taxon>Eukaryota</taxon>
        <taxon>Fungi</taxon>
        <taxon>Fungi incertae sedis</taxon>
        <taxon>Mucoromycota</taxon>
        <taxon>Mucoromycotina</taxon>
        <taxon>Mucoromycetes</taxon>
        <taxon>Mucorales</taxon>
        <taxon>Mucorineae</taxon>
        <taxon>Rhizopodaceae</taxon>
        <taxon>Rhizopus</taxon>
    </lineage>
</organism>
<keyword evidence="3" id="KW-1185">Reference proteome</keyword>
<accession>A0A9P6ZEP1</accession>
<evidence type="ECO:0000256" key="1">
    <source>
        <dbReference type="SAM" id="MobiDB-lite"/>
    </source>
</evidence>
<dbReference type="CDD" id="cd00167">
    <property type="entry name" value="SANT"/>
    <property type="match status" value="1"/>
</dbReference>
<evidence type="ECO:0008006" key="4">
    <source>
        <dbReference type="Google" id="ProtNLM"/>
    </source>
</evidence>
<evidence type="ECO:0000313" key="2">
    <source>
        <dbReference type="EMBL" id="KAG1576337.1"/>
    </source>
</evidence>
<name>A0A9P6ZEP1_9FUNG</name>
<proteinExistence type="predicted"/>
<dbReference type="InterPro" id="IPR009057">
    <property type="entry name" value="Homeodomain-like_sf"/>
</dbReference>
<dbReference type="AlphaFoldDB" id="A0A9P6ZEP1"/>
<protein>
    <recommendedName>
        <fullName evidence="4">Myb-like domain-containing protein</fullName>
    </recommendedName>
</protein>
<feature type="compositionally biased region" description="Polar residues" evidence="1">
    <location>
        <begin position="1"/>
        <end position="13"/>
    </location>
</feature>
<dbReference type="Pfam" id="PF13921">
    <property type="entry name" value="Myb_DNA-bind_6"/>
    <property type="match status" value="1"/>
</dbReference>
<feature type="region of interest" description="Disordered" evidence="1">
    <location>
        <begin position="77"/>
        <end position="99"/>
    </location>
</feature>
<dbReference type="Gene3D" id="1.10.10.60">
    <property type="entry name" value="Homeodomain-like"/>
    <property type="match status" value="1"/>
</dbReference>
<evidence type="ECO:0000313" key="3">
    <source>
        <dbReference type="Proteomes" id="UP000740926"/>
    </source>
</evidence>
<sequence length="132" mass="15032">MNISDMLNPTTHLLSPPSSPQTKQSITGKSRSRFSNAEDTIICEGVAKGLTWGQISQQLPHRKRATCFNRYRTLQGIRKSRKRSNDDNSTVSSWLPSPPLSSHSLLNRQKLPALLVPLHHHRHSYIDRMHPF</sequence>
<dbReference type="SUPFAM" id="SSF46689">
    <property type="entry name" value="Homeodomain-like"/>
    <property type="match status" value="1"/>
</dbReference>
<comment type="caution">
    <text evidence="2">The sequence shown here is derived from an EMBL/GenBank/DDBJ whole genome shotgun (WGS) entry which is preliminary data.</text>
</comment>
<dbReference type="InterPro" id="IPR001005">
    <property type="entry name" value="SANT/Myb"/>
</dbReference>